<protein>
    <submittedName>
        <fullName evidence="1">Uncharacterized protein</fullName>
    </submittedName>
</protein>
<dbReference type="EMBL" id="BGZK01001729">
    <property type="protein sequence ID" value="GBP85318.1"/>
    <property type="molecule type" value="Genomic_DNA"/>
</dbReference>
<evidence type="ECO:0000313" key="2">
    <source>
        <dbReference type="Proteomes" id="UP000299102"/>
    </source>
</evidence>
<proteinExistence type="predicted"/>
<accession>A0A4C1ZBW9</accession>
<reference evidence="1 2" key="1">
    <citation type="journal article" date="2019" name="Commun. Biol.">
        <title>The bagworm genome reveals a unique fibroin gene that provides high tensile strength.</title>
        <authorList>
            <person name="Kono N."/>
            <person name="Nakamura H."/>
            <person name="Ohtoshi R."/>
            <person name="Tomita M."/>
            <person name="Numata K."/>
            <person name="Arakawa K."/>
        </authorList>
    </citation>
    <scope>NUCLEOTIDE SEQUENCE [LARGE SCALE GENOMIC DNA]</scope>
</reference>
<name>A0A4C1ZBW9_EUMVA</name>
<evidence type="ECO:0000313" key="1">
    <source>
        <dbReference type="EMBL" id="GBP85318.1"/>
    </source>
</evidence>
<sequence>MTSLPCHQYPSIRYPITIREAGNALVTAQGLQVSMGGDDCHSLTARLLGSTYGFSFLFKDSAVKMQPFLHFDIDTRSTENARPENTLRTYGYGAAAASLRPRPPPVGPYKYAISSTARPI</sequence>
<organism evidence="1 2">
    <name type="scientific">Eumeta variegata</name>
    <name type="common">Bagworm moth</name>
    <name type="synonym">Eumeta japonica</name>
    <dbReference type="NCBI Taxonomy" id="151549"/>
    <lineage>
        <taxon>Eukaryota</taxon>
        <taxon>Metazoa</taxon>
        <taxon>Ecdysozoa</taxon>
        <taxon>Arthropoda</taxon>
        <taxon>Hexapoda</taxon>
        <taxon>Insecta</taxon>
        <taxon>Pterygota</taxon>
        <taxon>Neoptera</taxon>
        <taxon>Endopterygota</taxon>
        <taxon>Lepidoptera</taxon>
        <taxon>Glossata</taxon>
        <taxon>Ditrysia</taxon>
        <taxon>Tineoidea</taxon>
        <taxon>Psychidae</taxon>
        <taxon>Oiketicinae</taxon>
        <taxon>Eumeta</taxon>
    </lineage>
</organism>
<gene>
    <name evidence="1" type="ORF">EVAR_99437_1</name>
</gene>
<keyword evidence="2" id="KW-1185">Reference proteome</keyword>
<dbReference type="Proteomes" id="UP000299102">
    <property type="component" value="Unassembled WGS sequence"/>
</dbReference>
<comment type="caution">
    <text evidence="1">The sequence shown here is derived from an EMBL/GenBank/DDBJ whole genome shotgun (WGS) entry which is preliminary data.</text>
</comment>
<dbReference type="AlphaFoldDB" id="A0A4C1ZBW9"/>